<keyword evidence="12" id="KW-1185">Reference proteome</keyword>
<feature type="active site" description="Charge relay system" evidence="9">
    <location>
        <position position="158"/>
    </location>
</feature>
<dbReference type="NCBIfam" id="NF003642">
    <property type="entry name" value="PRK05282.1"/>
    <property type="match status" value="1"/>
</dbReference>
<feature type="active site" description="Charge relay system" evidence="9">
    <location>
        <position position="121"/>
    </location>
</feature>
<dbReference type="Gene3D" id="3.40.50.880">
    <property type="match status" value="1"/>
</dbReference>
<dbReference type="SUPFAM" id="SSF52317">
    <property type="entry name" value="Class I glutamine amidotransferase-like"/>
    <property type="match status" value="1"/>
</dbReference>
<keyword evidence="3 9" id="KW-0963">Cytoplasm</keyword>
<dbReference type="GO" id="GO:0005737">
    <property type="term" value="C:cytoplasm"/>
    <property type="evidence" value="ECO:0007669"/>
    <property type="project" value="UniProtKB-SubCell"/>
</dbReference>
<dbReference type="InterPro" id="IPR029062">
    <property type="entry name" value="Class_I_gatase-like"/>
</dbReference>
<keyword evidence="7 9" id="KW-0224">Dipeptidase</keyword>
<evidence type="ECO:0000256" key="8">
    <source>
        <dbReference type="ARBA" id="ARBA00050239"/>
    </source>
</evidence>
<dbReference type="GO" id="GO:0006508">
    <property type="term" value="P:proteolysis"/>
    <property type="evidence" value="ECO:0007669"/>
    <property type="project" value="UniProtKB-UniRule"/>
</dbReference>
<evidence type="ECO:0000256" key="1">
    <source>
        <dbReference type="ARBA" id="ARBA00004496"/>
    </source>
</evidence>
<dbReference type="FunFam" id="3.40.50.880:FF:000007">
    <property type="entry name" value="Peptidase E"/>
    <property type="match status" value="1"/>
</dbReference>
<evidence type="ECO:0000256" key="10">
    <source>
        <dbReference type="SAM" id="MobiDB-lite"/>
    </source>
</evidence>
<evidence type="ECO:0000256" key="7">
    <source>
        <dbReference type="ARBA" id="ARBA00022997"/>
    </source>
</evidence>
<comment type="subcellular location">
    <subcellularLocation>
        <location evidence="1 9">Cytoplasm</location>
    </subcellularLocation>
</comment>
<comment type="function">
    <text evidence="9">Hydrolyzes dipeptides containing N-terminal aspartate residues. May play a role in allowing the cell to use peptide aspartate to spare carbon otherwise required for the synthesis of the aspartate family of amino acids.</text>
</comment>
<dbReference type="EMBL" id="MQWD01000001">
    <property type="protein sequence ID" value="PAP78245.1"/>
    <property type="molecule type" value="Genomic_DNA"/>
</dbReference>
<dbReference type="PANTHER" id="PTHR20842:SF0">
    <property type="entry name" value="ALPHA-ASPARTYL DIPEPTIDASE"/>
    <property type="match status" value="1"/>
</dbReference>
<keyword evidence="4 9" id="KW-0645">Protease</keyword>
<name>A0A271J5K4_9BACT</name>
<dbReference type="GO" id="GO:0016805">
    <property type="term" value="F:dipeptidase activity"/>
    <property type="evidence" value="ECO:0007669"/>
    <property type="project" value="UniProtKB-UniRule"/>
</dbReference>
<proteinExistence type="inferred from homology"/>
<dbReference type="HAMAP" id="MF_00510">
    <property type="entry name" value="Peptidase_E"/>
    <property type="match status" value="1"/>
</dbReference>
<comment type="similarity">
    <text evidence="2 9">Belongs to the peptidase S51 family.</text>
</comment>
<feature type="compositionally biased region" description="Low complexity" evidence="10">
    <location>
        <begin position="227"/>
        <end position="236"/>
    </location>
</feature>
<dbReference type="EC" id="3.4.13.21" evidence="9"/>
<dbReference type="InterPro" id="IPR023172">
    <property type="entry name" value="Peptidase_S51_dipeptidase-E"/>
</dbReference>
<keyword evidence="6 9" id="KW-0720">Serine protease</keyword>
<dbReference type="OrthoDB" id="3373764at2"/>
<keyword evidence="5 9" id="KW-0378">Hydrolase</keyword>
<gene>
    <name evidence="9" type="primary">pepE</name>
    <name evidence="11" type="ORF">BSZ37_18335</name>
</gene>
<dbReference type="Pfam" id="PF03575">
    <property type="entry name" value="Peptidase_S51"/>
    <property type="match status" value="1"/>
</dbReference>
<feature type="active site" description="Charge relay system" evidence="9">
    <location>
        <position position="136"/>
    </location>
</feature>
<evidence type="ECO:0000256" key="3">
    <source>
        <dbReference type="ARBA" id="ARBA00022490"/>
    </source>
</evidence>
<comment type="catalytic activity">
    <reaction evidence="8 9">
        <text>Dipeptidase E catalyzes the hydrolysis of dipeptides Asp-|-Xaa. It does not act on peptides with N-terminal Glu, Asn or Gln, nor does it cleave isoaspartyl peptides.</text>
        <dbReference type="EC" id="3.4.13.21"/>
    </reaction>
</comment>
<dbReference type="InterPro" id="IPR005320">
    <property type="entry name" value="Peptidase_S51"/>
</dbReference>
<comment type="caution">
    <text evidence="11">The sequence shown here is derived from an EMBL/GenBank/DDBJ whole genome shotgun (WGS) entry which is preliminary data.</text>
</comment>
<dbReference type="RefSeq" id="WP_095511929.1">
    <property type="nucleotide sequence ID" value="NZ_MQWD01000001.1"/>
</dbReference>
<evidence type="ECO:0000256" key="5">
    <source>
        <dbReference type="ARBA" id="ARBA00022801"/>
    </source>
</evidence>
<feature type="region of interest" description="Disordered" evidence="10">
    <location>
        <begin position="214"/>
        <end position="236"/>
    </location>
</feature>
<organism evidence="11 12">
    <name type="scientific">Rubrivirga marina</name>
    <dbReference type="NCBI Taxonomy" id="1196024"/>
    <lineage>
        <taxon>Bacteria</taxon>
        <taxon>Pseudomonadati</taxon>
        <taxon>Rhodothermota</taxon>
        <taxon>Rhodothermia</taxon>
        <taxon>Rhodothermales</taxon>
        <taxon>Rubricoccaceae</taxon>
        <taxon>Rubrivirga</taxon>
    </lineage>
</organism>
<evidence type="ECO:0000313" key="12">
    <source>
        <dbReference type="Proteomes" id="UP000216339"/>
    </source>
</evidence>
<dbReference type="Proteomes" id="UP000216339">
    <property type="component" value="Unassembled WGS sequence"/>
</dbReference>
<sequence length="236" mass="24804">MSTLLLLSNSTSPGRPYLAHARDWIAEAVGDARRVAFVPYAAVTFAYDDYVARVREALDGLRLEIVGVHASADPAGVVAGADAVFVGGGNTFHLLREAYRHGLLDAIRQRVADGAPYVGWSAGSNLACPSVRTTNDMPIVEPPSLDALGLVPVQINPHYTDAHPPGHQGETRAQRLAEFVAANPESPVVGLPEGTAVRVADGRAGLLGEGAARVFDPQSPEGREAAPGEAEALFVR</sequence>
<evidence type="ECO:0000256" key="9">
    <source>
        <dbReference type="HAMAP-Rule" id="MF_00510"/>
    </source>
</evidence>
<dbReference type="PANTHER" id="PTHR20842">
    <property type="entry name" value="PROTEASE S51 ALPHA-ASPARTYL DIPEPTIDASE"/>
    <property type="match status" value="1"/>
</dbReference>
<accession>A0A271J5K4</accession>
<dbReference type="GO" id="GO:0008236">
    <property type="term" value="F:serine-type peptidase activity"/>
    <property type="evidence" value="ECO:0007669"/>
    <property type="project" value="UniProtKB-KW"/>
</dbReference>
<protein>
    <recommendedName>
        <fullName evidence="9">Peptidase E</fullName>
        <ecNumber evidence="9">3.4.13.21</ecNumber>
    </recommendedName>
    <alternativeName>
        <fullName evidence="9">Alpha-aspartyl dipeptidase</fullName>
    </alternativeName>
    <alternativeName>
        <fullName evidence="9">Asp-specific dipeptidase</fullName>
    </alternativeName>
    <alternativeName>
        <fullName evidence="9">Dipeptidase E</fullName>
    </alternativeName>
</protein>
<evidence type="ECO:0000256" key="2">
    <source>
        <dbReference type="ARBA" id="ARBA00006534"/>
    </source>
</evidence>
<dbReference type="CDD" id="cd03146">
    <property type="entry name" value="GAT1_Peptidase_E"/>
    <property type="match status" value="1"/>
</dbReference>
<evidence type="ECO:0000256" key="6">
    <source>
        <dbReference type="ARBA" id="ARBA00022825"/>
    </source>
</evidence>
<evidence type="ECO:0000256" key="4">
    <source>
        <dbReference type="ARBA" id="ARBA00022670"/>
    </source>
</evidence>
<evidence type="ECO:0000313" key="11">
    <source>
        <dbReference type="EMBL" id="PAP78245.1"/>
    </source>
</evidence>
<reference evidence="11 12" key="1">
    <citation type="submission" date="2016-11" db="EMBL/GenBank/DDBJ databases">
        <title>Study of marine rhodopsin-containing bacteria.</title>
        <authorList>
            <person name="Yoshizawa S."/>
            <person name="Kumagai Y."/>
            <person name="Kogure K."/>
        </authorList>
    </citation>
    <scope>NUCLEOTIDE SEQUENCE [LARGE SCALE GENOMIC DNA]</scope>
    <source>
        <strain evidence="11 12">SAORIC-28</strain>
    </source>
</reference>
<dbReference type="AlphaFoldDB" id="A0A271J5K4"/>